<dbReference type="Proteomes" id="UP000276178">
    <property type="component" value="Unassembled WGS sequence"/>
</dbReference>
<sequence>MERKDRTKNFTIKERGAAFSRTFLLASNERYPLDNTKTAFEILFVLDTLLPDLHTKTTPERQTQLVEETGESQRRSLGLLPSLRGKRK</sequence>
<dbReference type="AlphaFoldDB" id="A0A3M8A4D6"/>
<proteinExistence type="predicted"/>
<feature type="non-terminal residue" evidence="2">
    <location>
        <position position="88"/>
    </location>
</feature>
<feature type="region of interest" description="Disordered" evidence="1">
    <location>
        <begin position="55"/>
        <end position="88"/>
    </location>
</feature>
<protein>
    <submittedName>
        <fullName evidence="2">Uncharacterized protein</fullName>
    </submittedName>
</protein>
<dbReference type="RefSeq" id="WP_221175378.1">
    <property type="nucleotide sequence ID" value="NZ_RHHN01000123.1"/>
</dbReference>
<evidence type="ECO:0000313" key="2">
    <source>
        <dbReference type="EMBL" id="RNB46088.1"/>
    </source>
</evidence>
<reference evidence="2 3" key="1">
    <citation type="submission" date="2018-10" db="EMBL/GenBank/DDBJ databases">
        <title>Phylogenomics of Brevibacillus.</title>
        <authorList>
            <person name="Dunlap C."/>
        </authorList>
    </citation>
    <scope>NUCLEOTIDE SEQUENCE [LARGE SCALE GENOMIC DNA]</scope>
    <source>
        <strain evidence="2 3">NRRL NRS 1219</strain>
    </source>
</reference>
<evidence type="ECO:0000256" key="1">
    <source>
        <dbReference type="SAM" id="MobiDB-lite"/>
    </source>
</evidence>
<comment type="caution">
    <text evidence="2">The sequence shown here is derived from an EMBL/GenBank/DDBJ whole genome shotgun (WGS) entry which is preliminary data.</text>
</comment>
<evidence type="ECO:0000313" key="3">
    <source>
        <dbReference type="Proteomes" id="UP000276178"/>
    </source>
</evidence>
<dbReference type="EMBL" id="RHHN01000123">
    <property type="protein sequence ID" value="RNB46088.1"/>
    <property type="molecule type" value="Genomic_DNA"/>
</dbReference>
<gene>
    <name evidence="2" type="ORF">EB820_25340</name>
</gene>
<accession>A0A3M8A4D6</accession>
<name>A0A3M8A4D6_9BACL</name>
<organism evidence="2 3">
    <name type="scientific">Brevibacillus agri</name>
    <dbReference type="NCBI Taxonomy" id="51101"/>
    <lineage>
        <taxon>Bacteria</taxon>
        <taxon>Bacillati</taxon>
        <taxon>Bacillota</taxon>
        <taxon>Bacilli</taxon>
        <taxon>Bacillales</taxon>
        <taxon>Paenibacillaceae</taxon>
        <taxon>Brevibacillus</taxon>
    </lineage>
</organism>
<feature type="compositionally biased region" description="Low complexity" evidence="1">
    <location>
        <begin position="75"/>
        <end position="88"/>
    </location>
</feature>